<organism evidence="5">
    <name type="scientific">Perkinsus marinus (strain ATCC 50983 / TXsc)</name>
    <dbReference type="NCBI Taxonomy" id="423536"/>
    <lineage>
        <taxon>Eukaryota</taxon>
        <taxon>Sar</taxon>
        <taxon>Alveolata</taxon>
        <taxon>Perkinsozoa</taxon>
        <taxon>Perkinsea</taxon>
        <taxon>Perkinsida</taxon>
        <taxon>Perkinsidae</taxon>
        <taxon>Perkinsus</taxon>
    </lineage>
</organism>
<dbReference type="SMART" id="SM00456">
    <property type="entry name" value="WW"/>
    <property type="match status" value="1"/>
</dbReference>
<keyword evidence="1" id="KW-0175">Coiled coil</keyword>
<gene>
    <name evidence="4" type="ORF">Pmar_PMAR026006</name>
</gene>
<dbReference type="Pfam" id="PF00397">
    <property type="entry name" value="WW"/>
    <property type="match status" value="1"/>
</dbReference>
<dbReference type="SUPFAM" id="SSF51045">
    <property type="entry name" value="WW domain"/>
    <property type="match status" value="1"/>
</dbReference>
<dbReference type="InterPro" id="IPR001202">
    <property type="entry name" value="WW_dom"/>
</dbReference>
<feature type="domain" description="WW" evidence="3">
    <location>
        <begin position="66"/>
        <end position="99"/>
    </location>
</feature>
<protein>
    <submittedName>
        <fullName evidence="4">Tropomyosin, putative</fullName>
    </submittedName>
</protein>
<sequence length="490" mass="54537">MATAVSAATKVPTSALGKIVGVSGGKTQQVPEEPTDQEIEDYALWLGLDNVKDRDLFWIARQALRTPIPHPWVQCQTASGDVFFHNTKTKESVWDHPYDQYYQQAVEQYKRGKISRGELSASVSQSWLFSTTDQRSSAQVSPEVAKGQKESSTVHSAADNSPSRIVPDDIELPDERVVEAVGPMPSSILVTDRVVGDELAEDAPVGVGDMLEGVYPNEPDSADADAIEVSSAKELFEPPPRSIEAAHAELAELRSRIVEMEREKDRAENDLRDSEIHREAMQKDHDAAAEALKTAEEARNAAVVELEEAKEELMKEKEVVKRWHADFPDIRAREKAETELNAQEDSNRIIVEELTEQLGETQSKSEYLDGVIATQSSEIEMLRERLKDGREKVLVLAEEDAAQRKLLVEKDMEVVNLNRALASMRQQMHVESRRSTFSKLCGRAPRNVGDTVLHEDLSASVDAPEQNELFDQLLNGVLALPPRIADEAKN</sequence>
<dbReference type="PANTHER" id="PTHR21715">
    <property type="entry name" value="RH04127P"/>
    <property type="match status" value="1"/>
</dbReference>
<evidence type="ECO:0000313" key="5">
    <source>
        <dbReference type="Proteomes" id="UP000007800"/>
    </source>
</evidence>
<evidence type="ECO:0000256" key="1">
    <source>
        <dbReference type="SAM" id="Coils"/>
    </source>
</evidence>
<name>C5LK62_PERM5</name>
<feature type="region of interest" description="Disordered" evidence="2">
    <location>
        <begin position="132"/>
        <end position="168"/>
    </location>
</feature>
<dbReference type="PANTHER" id="PTHR21715:SF0">
    <property type="entry name" value="RH04127P"/>
    <property type="match status" value="1"/>
</dbReference>
<proteinExistence type="predicted"/>
<accession>C5LK62</accession>
<dbReference type="Proteomes" id="UP000007800">
    <property type="component" value="Unassembled WGS sequence"/>
</dbReference>
<dbReference type="InParanoid" id="C5LK62"/>
<dbReference type="InterPro" id="IPR053233">
    <property type="entry name" value="ABRA-related"/>
</dbReference>
<dbReference type="Gene3D" id="3.30.1470.10">
    <property type="entry name" value="Photosystem I PsaD, reaction center subunit II"/>
    <property type="match status" value="1"/>
</dbReference>
<dbReference type="OrthoDB" id="6344460at2759"/>
<dbReference type="RefSeq" id="XP_002771033.1">
    <property type="nucleotide sequence ID" value="XM_002770987.1"/>
</dbReference>
<dbReference type="GeneID" id="9051188"/>
<keyword evidence="5" id="KW-1185">Reference proteome</keyword>
<evidence type="ECO:0000313" key="4">
    <source>
        <dbReference type="EMBL" id="EER02849.1"/>
    </source>
</evidence>
<dbReference type="AlphaFoldDB" id="C5LK62"/>
<feature type="compositionally biased region" description="Polar residues" evidence="2">
    <location>
        <begin position="150"/>
        <end position="163"/>
    </location>
</feature>
<dbReference type="InterPro" id="IPR036020">
    <property type="entry name" value="WW_dom_sf"/>
</dbReference>
<dbReference type="EMBL" id="GG682743">
    <property type="protein sequence ID" value="EER02849.1"/>
    <property type="molecule type" value="Genomic_DNA"/>
</dbReference>
<feature type="coiled-coil region" evidence="1">
    <location>
        <begin position="243"/>
        <end position="427"/>
    </location>
</feature>
<evidence type="ECO:0000256" key="2">
    <source>
        <dbReference type="SAM" id="MobiDB-lite"/>
    </source>
</evidence>
<dbReference type="CDD" id="cd00201">
    <property type="entry name" value="WW"/>
    <property type="match status" value="1"/>
</dbReference>
<reference evidence="4 5" key="1">
    <citation type="submission" date="2008-07" db="EMBL/GenBank/DDBJ databases">
        <authorList>
            <person name="El-Sayed N."/>
            <person name="Caler E."/>
            <person name="Inman J."/>
            <person name="Amedeo P."/>
            <person name="Hass B."/>
            <person name="Wortman J."/>
        </authorList>
    </citation>
    <scope>NUCLEOTIDE SEQUENCE [LARGE SCALE GENOMIC DNA]</scope>
    <source>
        <strain evidence="5">ATCC 50983 / TXsc</strain>
    </source>
</reference>
<dbReference type="PROSITE" id="PS50020">
    <property type="entry name" value="WW_DOMAIN_2"/>
    <property type="match status" value="1"/>
</dbReference>
<evidence type="ECO:0000259" key="3">
    <source>
        <dbReference type="PROSITE" id="PS50020"/>
    </source>
</evidence>